<keyword evidence="2" id="KW-1185">Reference proteome</keyword>
<gene>
    <name evidence="1" type="ordered locus">BBR47_40070</name>
</gene>
<protein>
    <submittedName>
        <fullName evidence="1">Uncharacterized protein</fullName>
    </submittedName>
</protein>
<dbReference type="KEGG" id="bbe:BBR47_40070"/>
<organism evidence="1 2">
    <name type="scientific">Brevibacillus brevis (strain 47 / JCM 6285 / NBRC 100599)</name>
    <dbReference type="NCBI Taxonomy" id="358681"/>
    <lineage>
        <taxon>Bacteria</taxon>
        <taxon>Bacillati</taxon>
        <taxon>Bacillota</taxon>
        <taxon>Bacilli</taxon>
        <taxon>Bacillales</taxon>
        <taxon>Paenibacillaceae</taxon>
        <taxon>Brevibacillus</taxon>
    </lineage>
</organism>
<dbReference type="AlphaFoldDB" id="C0ZGS5"/>
<dbReference type="EMBL" id="AP008955">
    <property type="protein sequence ID" value="BAH44984.1"/>
    <property type="molecule type" value="Genomic_DNA"/>
</dbReference>
<reference evidence="1 2" key="1">
    <citation type="submission" date="2005-03" db="EMBL/GenBank/DDBJ databases">
        <title>Brevibacillus brevis strain 47, complete genome.</title>
        <authorList>
            <person name="Hosoyama A."/>
            <person name="Yamada R."/>
            <person name="Hongo Y."/>
            <person name="Terui Y."/>
            <person name="Ankai A."/>
            <person name="Masuyama W."/>
            <person name="Sekiguchi M."/>
            <person name="Takeda T."/>
            <person name="Asano K."/>
            <person name="Ohji S."/>
            <person name="Ichikawa N."/>
            <person name="Narita S."/>
            <person name="Aoki N."/>
            <person name="Miura H."/>
            <person name="Matsushita S."/>
            <person name="Sekigawa T."/>
            <person name="Yamagata H."/>
            <person name="Yoshikawa H."/>
            <person name="Udaka S."/>
            <person name="Tanikawa S."/>
            <person name="Fujita N."/>
        </authorList>
    </citation>
    <scope>NUCLEOTIDE SEQUENCE [LARGE SCALE GENOMIC DNA]</scope>
    <source>
        <strain evidence="2">47 / JCM 6285 / NBRC 100599</strain>
    </source>
</reference>
<sequence length="65" mass="7877">MVSRLKRVVDDSNVMDWNNNYYGRYYSYMDDQEDAFKQAKPFLILAESKVQSSDYKKVYNGNWYK</sequence>
<dbReference type="HOGENOM" id="CLU_2841213_0_0_9"/>
<dbReference type="Proteomes" id="UP000001877">
    <property type="component" value="Chromosome"/>
</dbReference>
<evidence type="ECO:0000313" key="1">
    <source>
        <dbReference type="EMBL" id="BAH44984.1"/>
    </source>
</evidence>
<proteinExistence type="predicted"/>
<accession>C0ZGS5</accession>
<name>C0ZGS5_BREBN</name>
<evidence type="ECO:0000313" key="2">
    <source>
        <dbReference type="Proteomes" id="UP000001877"/>
    </source>
</evidence>